<sequence>QIYLSKICFMTFDNATVTFDPSYPNASVLICPSSCYTMRYISNQEEYPIFGNETYSGNSLVCKSAMHDGRLAPWNGENSPVLIQNNSSKSSIFVSTLRNGILSAKSTSLSLNIYRFVNNRINETSIYDIAIEQRAFLYKKDEPS</sequence>
<feature type="non-terminal residue" evidence="2">
    <location>
        <position position="144"/>
    </location>
</feature>
<accession>A0A8S3IU91</accession>
<protein>
    <recommendedName>
        <fullName evidence="1">LCCL domain-containing protein</fullName>
    </recommendedName>
</protein>
<dbReference type="SUPFAM" id="SSF69848">
    <property type="entry name" value="LCCL domain"/>
    <property type="match status" value="1"/>
</dbReference>
<feature type="domain" description="LCCL" evidence="1">
    <location>
        <begin position="28"/>
        <end position="108"/>
    </location>
</feature>
<comment type="caution">
    <text evidence="2">The sequence shown here is derived from an EMBL/GenBank/DDBJ whole genome shotgun (WGS) entry which is preliminary data.</text>
</comment>
<dbReference type="EMBL" id="CAJOBJ010349649">
    <property type="protein sequence ID" value="CAF5206483.1"/>
    <property type="molecule type" value="Genomic_DNA"/>
</dbReference>
<dbReference type="AlphaFoldDB" id="A0A8S3IU91"/>
<organism evidence="2 3">
    <name type="scientific">Rotaria magnacalcarata</name>
    <dbReference type="NCBI Taxonomy" id="392030"/>
    <lineage>
        <taxon>Eukaryota</taxon>
        <taxon>Metazoa</taxon>
        <taxon>Spiralia</taxon>
        <taxon>Gnathifera</taxon>
        <taxon>Rotifera</taxon>
        <taxon>Eurotatoria</taxon>
        <taxon>Bdelloidea</taxon>
        <taxon>Philodinida</taxon>
        <taxon>Philodinidae</taxon>
        <taxon>Rotaria</taxon>
    </lineage>
</organism>
<evidence type="ECO:0000313" key="3">
    <source>
        <dbReference type="Proteomes" id="UP000681720"/>
    </source>
</evidence>
<dbReference type="InterPro" id="IPR004043">
    <property type="entry name" value="LCCL"/>
</dbReference>
<evidence type="ECO:0000313" key="2">
    <source>
        <dbReference type="EMBL" id="CAF5206483.1"/>
    </source>
</evidence>
<dbReference type="Gene3D" id="2.170.130.20">
    <property type="entry name" value="LCCL-like domain"/>
    <property type="match status" value="1"/>
</dbReference>
<evidence type="ECO:0000259" key="1">
    <source>
        <dbReference type="Pfam" id="PF03815"/>
    </source>
</evidence>
<name>A0A8S3IU91_9BILA</name>
<feature type="non-terminal residue" evidence="2">
    <location>
        <position position="1"/>
    </location>
</feature>
<gene>
    <name evidence="2" type="ORF">GIL414_LOCUS78315</name>
</gene>
<proteinExistence type="predicted"/>
<reference evidence="2" key="1">
    <citation type="submission" date="2021-02" db="EMBL/GenBank/DDBJ databases">
        <authorList>
            <person name="Nowell W R."/>
        </authorList>
    </citation>
    <scope>NUCLEOTIDE SEQUENCE</scope>
</reference>
<dbReference type="InterPro" id="IPR036609">
    <property type="entry name" value="LCCL_sf"/>
</dbReference>
<dbReference type="Pfam" id="PF03815">
    <property type="entry name" value="LCCL"/>
    <property type="match status" value="1"/>
</dbReference>
<dbReference type="Proteomes" id="UP000681720">
    <property type="component" value="Unassembled WGS sequence"/>
</dbReference>